<dbReference type="PANTHER" id="PTHR43433:SF5">
    <property type="entry name" value="AB HYDROLASE-1 DOMAIN-CONTAINING PROTEIN"/>
    <property type="match status" value="1"/>
</dbReference>
<evidence type="ECO:0000256" key="1">
    <source>
        <dbReference type="SAM" id="Phobius"/>
    </source>
</evidence>
<evidence type="ECO:0000313" key="3">
    <source>
        <dbReference type="EMBL" id="CAL2092039.1"/>
    </source>
</evidence>
<keyword evidence="1" id="KW-0812">Transmembrane</keyword>
<keyword evidence="1" id="KW-1133">Transmembrane helix</keyword>
<dbReference type="SUPFAM" id="SSF53474">
    <property type="entry name" value="alpha/beta-Hydrolases"/>
    <property type="match status" value="1"/>
</dbReference>
<accession>A0ABM9P4S1</accession>
<protein>
    <submittedName>
        <fullName evidence="3">Alpha/beta hydrolase</fullName>
    </submittedName>
</protein>
<keyword evidence="4" id="KW-1185">Reference proteome</keyword>
<dbReference type="Proteomes" id="UP001497416">
    <property type="component" value="Unassembled WGS sequence"/>
</dbReference>
<dbReference type="Pfam" id="PF00561">
    <property type="entry name" value="Abhydrolase_1"/>
    <property type="match status" value="1"/>
</dbReference>
<sequence length="331" mass="37333">MKTIKKIIKKFFKYLGILFAIMIFSGLLFRMFGPKPNKPLGELIKVNEVNFHVHATGKKSKKPTVIIEGGGGVSTEYFHWLSEGLKDGLRVFRYDRAGVGYSDLNTTPRNPETIAKELHELLEQSGESPPYIIAGHSLGGPYMRVFTELYPDEVKGLVFMDATHPEQVERFNAAPKDSFRFKSAVWGINVAIFFADVGVLGLLQSFTDPVFSAKGLPDELNERTKDFLLNGKSLRGYRNEINNYHSTLKRVQQPVDFGNMPIRVITAIGEQKIEPNDHLKKVIAAHKEYTEWSSDGKQILIHGNHQTIFTVKENADIICGEILKLTRNVIL</sequence>
<dbReference type="GO" id="GO:0016787">
    <property type="term" value="F:hydrolase activity"/>
    <property type="evidence" value="ECO:0007669"/>
    <property type="project" value="UniProtKB-KW"/>
</dbReference>
<evidence type="ECO:0000313" key="4">
    <source>
        <dbReference type="Proteomes" id="UP001497416"/>
    </source>
</evidence>
<reference evidence="3 4" key="1">
    <citation type="submission" date="2024-05" db="EMBL/GenBank/DDBJ databases">
        <authorList>
            <person name="Duchaud E."/>
        </authorList>
    </citation>
    <scope>NUCLEOTIDE SEQUENCE [LARGE SCALE GENOMIC DNA]</scope>
    <source>
        <strain evidence="3">Ena-SAMPLE-TAB-13-05-2024-13:56:06:370-140302</strain>
    </source>
</reference>
<dbReference type="InterPro" id="IPR050471">
    <property type="entry name" value="AB_hydrolase"/>
</dbReference>
<organism evidence="3 4">
    <name type="scientific">Tenacibaculum platacis</name>
    <dbReference type="NCBI Taxonomy" id="3137852"/>
    <lineage>
        <taxon>Bacteria</taxon>
        <taxon>Pseudomonadati</taxon>
        <taxon>Bacteroidota</taxon>
        <taxon>Flavobacteriia</taxon>
        <taxon>Flavobacteriales</taxon>
        <taxon>Flavobacteriaceae</taxon>
        <taxon>Tenacibaculum</taxon>
    </lineage>
</organism>
<dbReference type="InterPro" id="IPR000073">
    <property type="entry name" value="AB_hydrolase_1"/>
</dbReference>
<evidence type="ECO:0000259" key="2">
    <source>
        <dbReference type="Pfam" id="PF00561"/>
    </source>
</evidence>
<feature type="transmembrane region" description="Helical" evidence="1">
    <location>
        <begin position="12"/>
        <end position="32"/>
    </location>
</feature>
<keyword evidence="1" id="KW-0472">Membrane</keyword>
<dbReference type="PANTHER" id="PTHR43433">
    <property type="entry name" value="HYDROLASE, ALPHA/BETA FOLD FAMILY PROTEIN"/>
    <property type="match status" value="1"/>
</dbReference>
<name>A0ABM9P4S1_9FLAO</name>
<feature type="domain" description="AB hydrolase-1" evidence="2">
    <location>
        <begin position="65"/>
        <end position="166"/>
    </location>
</feature>
<dbReference type="EMBL" id="CAXIXY010000006">
    <property type="protein sequence ID" value="CAL2092039.1"/>
    <property type="molecule type" value="Genomic_DNA"/>
</dbReference>
<gene>
    <name evidence="3" type="ORF">T190607A01A_40336</name>
</gene>
<dbReference type="Gene3D" id="3.40.50.1820">
    <property type="entry name" value="alpha/beta hydrolase"/>
    <property type="match status" value="1"/>
</dbReference>
<dbReference type="InterPro" id="IPR029058">
    <property type="entry name" value="AB_hydrolase_fold"/>
</dbReference>
<comment type="caution">
    <text evidence="3">The sequence shown here is derived from an EMBL/GenBank/DDBJ whole genome shotgun (WGS) entry which is preliminary data.</text>
</comment>
<keyword evidence="3" id="KW-0378">Hydrolase</keyword>
<dbReference type="RefSeq" id="WP_348713268.1">
    <property type="nucleotide sequence ID" value="NZ_CAXIXY010000006.1"/>
</dbReference>
<proteinExistence type="predicted"/>